<accession>A0A6I3QSV5</accession>
<dbReference type="AlphaFoldDB" id="A0A6I3QSV5"/>
<protein>
    <submittedName>
        <fullName evidence="1">Uncharacterized protein</fullName>
    </submittedName>
</protein>
<sequence>MTVEKYVIQQLESYTILCRDITTLEFELKALLPFDDNKTNGLIEDLAFAHSSETPVQDSRISDKTATIALSYHVIGLKQTHEVRCNLTSQLEVRKLQVTRLATYLSVLVPEDADVLRAHYFDGLSWQGVSDMNHTCLRTTIKRRDRGMIRLIELYDRLARLGALPDVEPSL</sequence>
<reference evidence="1 2" key="1">
    <citation type="journal article" date="2019" name="Nat. Med.">
        <title>A library of human gut bacterial isolates paired with longitudinal multiomics data enables mechanistic microbiome research.</title>
        <authorList>
            <person name="Poyet M."/>
            <person name="Groussin M."/>
            <person name="Gibbons S.M."/>
            <person name="Avila-Pacheco J."/>
            <person name="Jiang X."/>
            <person name="Kearney S.M."/>
            <person name="Perrotta A.R."/>
            <person name="Berdy B."/>
            <person name="Zhao S."/>
            <person name="Lieberman T.D."/>
            <person name="Swanson P.K."/>
            <person name="Smith M."/>
            <person name="Roesemann S."/>
            <person name="Alexander J.E."/>
            <person name="Rich S.A."/>
            <person name="Livny J."/>
            <person name="Vlamakis H."/>
            <person name="Clish C."/>
            <person name="Bullock K."/>
            <person name="Deik A."/>
            <person name="Scott J."/>
            <person name="Pierce K.A."/>
            <person name="Xavier R.J."/>
            <person name="Alm E.J."/>
        </authorList>
    </citation>
    <scope>NUCLEOTIDE SEQUENCE [LARGE SCALE GENOMIC DNA]</scope>
    <source>
        <strain evidence="1 2">BIOML-A7</strain>
    </source>
</reference>
<evidence type="ECO:0000313" key="2">
    <source>
        <dbReference type="Proteomes" id="UP000449193"/>
    </source>
</evidence>
<organism evidence="1 2">
    <name type="scientific">Ruthenibacterium lactatiformans</name>
    <dbReference type="NCBI Taxonomy" id="1550024"/>
    <lineage>
        <taxon>Bacteria</taxon>
        <taxon>Bacillati</taxon>
        <taxon>Bacillota</taxon>
        <taxon>Clostridia</taxon>
        <taxon>Eubacteriales</taxon>
        <taxon>Oscillospiraceae</taxon>
        <taxon>Ruthenibacterium</taxon>
    </lineage>
</organism>
<dbReference type="RefSeq" id="WP_155201332.1">
    <property type="nucleotide sequence ID" value="NZ_WMZL01000008.1"/>
</dbReference>
<proteinExistence type="predicted"/>
<dbReference type="EMBL" id="WMZR01000010">
    <property type="protein sequence ID" value="MTS51767.1"/>
    <property type="molecule type" value="Genomic_DNA"/>
</dbReference>
<gene>
    <name evidence="1" type="ORF">GMD52_09465</name>
</gene>
<evidence type="ECO:0000313" key="1">
    <source>
        <dbReference type="EMBL" id="MTS51767.1"/>
    </source>
</evidence>
<dbReference type="Proteomes" id="UP000449193">
    <property type="component" value="Unassembled WGS sequence"/>
</dbReference>
<comment type="caution">
    <text evidence="1">The sequence shown here is derived from an EMBL/GenBank/DDBJ whole genome shotgun (WGS) entry which is preliminary data.</text>
</comment>
<name>A0A6I3QSV5_9FIRM</name>